<gene>
    <name evidence="4" type="ORF">G3T38_07425</name>
</gene>
<feature type="region of interest" description="Disordered" evidence="1">
    <location>
        <begin position="749"/>
        <end position="780"/>
    </location>
</feature>
<feature type="signal peptide" evidence="3">
    <location>
        <begin position="1"/>
        <end position="41"/>
    </location>
</feature>
<keyword evidence="2" id="KW-1133">Transmembrane helix</keyword>
<dbReference type="EMBL" id="JAAGXA010000004">
    <property type="protein sequence ID" value="NEN78103.1"/>
    <property type="molecule type" value="Genomic_DNA"/>
</dbReference>
<sequence>MLDRDASPLRAATPPRLAALLLVLAVLVGPLLVLGPTPASAAPASAPALDDEETGTPLTVTIDGVTPDVGVLAPGTVITVTGTVTNASDETWTDLQIFPVTSSAPLTSESELEAAADSDPLSFIGERLLVDGLFDESVTRLPPGETRPYRLDLPIEQLRISGAPGVYWLGVHALGADGDGTRSGNAVGRARTFLPLLDRGRTADTAGRASVVVPLRAPIRYAADGSIADPEAWAVQLGDGGRLRRIADLVDPDAGAGPTSILLDPALLDVARRLAEGNPARSLAPTADPEEEPADPGSTGTDATEEPSDDATDPGSVGGDTGDLQVADGPLAAAAAAWLEDVLAAATAGDLLVLPYGDVDLGAAALHDPVAYGRARLLADDALDRYGLEGTPAVAPRGEGLPAGLVDEIEDDVVVLVGDDELGADAPEDLTAAAPLADADGRRVVVVDDDVAAGGPAPGDRTSGVLLRQQLAATMVVGALDDRPGATQERAVLLPALWNPGDAGSPTRGLTTGWLRSVPLTELGTAADAEPVTTDLAALATDVDAAEALPDDLFVLSRSLVTRGSRLDSILPETDAVRSQTERAAAAVLSYEHRGDLARVRSGVRDQIEQVQGLLASVTVEAPPTITLSGDDGDFNVRVVNGLDQPVVVELRGDESRRVTVAPSGPVEVPASGSASVRMTVTMHRLGVYDVDVRVVDETGTALGGTVVVPVRSAAVSDIIWAIIIGAAVLFVGATLWWYRGRPRRRISTPASVAAVSRPDDADDAARPTGDAPSGSGERA</sequence>
<feature type="chain" id="PRO_5026997068" description="Secreted protein" evidence="3">
    <location>
        <begin position="42"/>
        <end position="780"/>
    </location>
</feature>
<evidence type="ECO:0008006" key="6">
    <source>
        <dbReference type="Google" id="ProtNLM"/>
    </source>
</evidence>
<dbReference type="InterPro" id="IPR046112">
    <property type="entry name" value="DUF6049"/>
</dbReference>
<dbReference type="Proteomes" id="UP000468687">
    <property type="component" value="Unassembled WGS sequence"/>
</dbReference>
<protein>
    <recommendedName>
        <fullName evidence="6">Secreted protein</fullName>
    </recommendedName>
</protein>
<evidence type="ECO:0000313" key="4">
    <source>
        <dbReference type="EMBL" id="NEN78103.1"/>
    </source>
</evidence>
<evidence type="ECO:0000256" key="3">
    <source>
        <dbReference type="SAM" id="SignalP"/>
    </source>
</evidence>
<keyword evidence="2" id="KW-0812">Transmembrane</keyword>
<feature type="compositionally biased region" description="Acidic residues" evidence="1">
    <location>
        <begin position="303"/>
        <end position="312"/>
    </location>
</feature>
<accession>A0A6P0HHI0</accession>
<dbReference type="Pfam" id="PF19516">
    <property type="entry name" value="DUF6049"/>
    <property type="match status" value="2"/>
</dbReference>
<keyword evidence="2" id="KW-0472">Membrane</keyword>
<feature type="region of interest" description="Disordered" evidence="1">
    <location>
        <begin position="278"/>
        <end position="324"/>
    </location>
</feature>
<proteinExistence type="predicted"/>
<keyword evidence="5" id="KW-1185">Reference proteome</keyword>
<organism evidence="4 5">
    <name type="scientific">Nocardioides zeae</name>
    <dbReference type="NCBI Taxonomy" id="1457234"/>
    <lineage>
        <taxon>Bacteria</taxon>
        <taxon>Bacillati</taxon>
        <taxon>Actinomycetota</taxon>
        <taxon>Actinomycetes</taxon>
        <taxon>Propionibacteriales</taxon>
        <taxon>Nocardioidaceae</taxon>
        <taxon>Nocardioides</taxon>
    </lineage>
</organism>
<comment type="caution">
    <text evidence="4">The sequence shown here is derived from an EMBL/GenBank/DDBJ whole genome shotgun (WGS) entry which is preliminary data.</text>
</comment>
<evidence type="ECO:0000256" key="2">
    <source>
        <dbReference type="SAM" id="Phobius"/>
    </source>
</evidence>
<feature type="transmembrane region" description="Helical" evidence="2">
    <location>
        <begin position="719"/>
        <end position="739"/>
    </location>
</feature>
<name>A0A6P0HHI0_9ACTN</name>
<evidence type="ECO:0000313" key="5">
    <source>
        <dbReference type="Proteomes" id="UP000468687"/>
    </source>
</evidence>
<dbReference type="RefSeq" id="WP_163771507.1">
    <property type="nucleotide sequence ID" value="NZ_JAAGXA010000004.1"/>
</dbReference>
<keyword evidence="3" id="KW-0732">Signal</keyword>
<reference evidence="4 5" key="1">
    <citation type="journal article" date="2014" name="Int. J. Syst. Evol. Microbiol.">
        <title>Nocardioides zeae sp. nov., isolated from the stem of Zea mays.</title>
        <authorList>
            <person name="Glaeser S.P."/>
            <person name="McInroy J.A."/>
            <person name="Busse H.J."/>
            <person name="Kampfer P."/>
        </authorList>
    </citation>
    <scope>NUCLEOTIDE SEQUENCE [LARGE SCALE GENOMIC DNA]</scope>
    <source>
        <strain evidence="4 5">JCM 30728</strain>
    </source>
</reference>
<evidence type="ECO:0000256" key="1">
    <source>
        <dbReference type="SAM" id="MobiDB-lite"/>
    </source>
</evidence>
<dbReference type="AlphaFoldDB" id="A0A6P0HHI0"/>